<dbReference type="PANTHER" id="PTHR43066">
    <property type="entry name" value="RHOMBOID-RELATED PROTEIN"/>
    <property type="match status" value="1"/>
</dbReference>
<accession>A0A846R1D1</accession>
<dbReference type="Proteomes" id="UP000590442">
    <property type="component" value="Unassembled WGS sequence"/>
</dbReference>
<dbReference type="InterPro" id="IPR022764">
    <property type="entry name" value="Peptidase_S54_rhomboid_dom"/>
</dbReference>
<feature type="transmembrane region" description="Helical" evidence="8">
    <location>
        <begin position="114"/>
        <end position="132"/>
    </location>
</feature>
<evidence type="ECO:0000256" key="8">
    <source>
        <dbReference type="SAM" id="Phobius"/>
    </source>
</evidence>
<dbReference type="SUPFAM" id="SSF144091">
    <property type="entry name" value="Rhomboid-like"/>
    <property type="match status" value="1"/>
</dbReference>
<evidence type="ECO:0000256" key="4">
    <source>
        <dbReference type="ARBA" id="ARBA00022692"/>
    </source>
</evidence>
<evidence type="ECO:0000256" key="5">
    <source>
        <dbReference type="ARBA" id="ARBA00022801"/>
    </source>
</evidence>
<comment type="caution">
    <text evidence="10">The sequence shown here is derived from an EMBL/GenBank/DDBJ whole genome shotgun (WGS) entry which is preliminary data.</text>
</comment>
<comment type="similarity">
    <text evidence="2">Belongs to the peptidase S54 family.</text>
</comment>
<dbReference type="Pfam" id="PF01694">
    <property type="entry name" value="Rhomboid"/>
    <property type="match status" value="1"/>
</dbReference>
<evidence type="ECO:0000313" key="11">
    <source>
        <dbReference type="Proteomes" id="UP000590442"/>
    </source>
</evidence>
<dbReference type="AlphaFoldDB" id="A0A846R1D1"/>
<keyword evidence="3 10" id="KW-0645">Protease</keyword>
<proteinExistence type="inferred from homology"/>
<dbReference type="PANTHER" id="PTHR43066:SF1">
    <property type="entry name" value="RHOMBOID PROTEIN 2"/>
    <property type="match status" value="1"/>
</dbReference>
<sequence length="250" mass="29003">MSDSNYFKFSNKVLVAPMLLVIFIWTIFLIEVRLGLNFNNHGIYPRTFSGLQGIVFSPFIHGSMEHLYNNTIPIAILTASLFYFYNKIALKVLLLGVLLSGLFTWFIGRPSYHIGISGLIYVLASFIFFKGIFTKHYRLIALSLFVVFIYGSLLWYIFPIKDGISWEGHLSGLITGLILAILIQTKIPILKKYKWEREDYNEEEDDFLKHFDENGNFIENKETPIEKPENISFKINYHYTNKEKGDNSLD</sequence>
<feature type="domain" description="Peptidase S54 rhomboid" evidence="9">
    <location>
        <begin position="53"/>
        <end position="183"/>
    </location>
</feature>
<evidence type="ECO:0000259" key="9">
    <source>
        <dbReference type="Pfam" id="PF01694"/>
    </source>
</evidence>
<organism evidence="10 11">
    <name type="scientific">Saonia flava</name>
    <dbReference type="NCBI Taxonomy" id="523696"/>
    <lineage>
        <taxon>Bacteria</taxon>
        <taxon>Pseudomonadati</taxon>
        <taxon>Bacteroidota</taxon>
        <taxon>Flavobacteriia</taxon>
        <taxon>Flavobacteriales</taxon>
        <taxon>Flavobacteriaceae</taxon>
        <taxon>Saonia</taxon>
    </lineage>
</organism>
<dbReference type="Gene3D" id="1.20.1540.10">
    <property type="entry name" value="Rhomboid-like"/>
    <property type="match status" value="1"/>
</dbReference>
<keyword evidence="6 8" id="KW-1133">Transmembrane helix</keyword>
<dbReference type="InterPro" id="IPR035952">
    <property type="entry name" value="Rhomboid-like_sf"/>
</dbReference>
<dbReference type="GO" id="GO:0004252">
    <property type="term" value="F:serine-type endopeptidase activity"/>
    <property type="evidence" value="ECO:0007669"/>
    <property type="project" value="InterPro"/>
</dbReference>
<dbReference type="EMBL" id="JAATJJ010000002">
    <property type="protein sequence ID" value="NJB72762.1"/>
    <property type="molecule type" value="Genomic_DNA"/>
</dbReference>
<evidence type="ECO:0000256" key="3">
    <source>
        <dbReference type="ARBA" id="ARBA00022670"/>
    </source>
</evidence>
<dbReference type="GO" id="GO:0006508">
    <property type="term" value="P:proteolysis"/>
    <property type="evidence" value="ECO:0007669"/>
    <property type="project" value="UniProtKB-KW"/>
</dbReference>
<keyword evidence="4 8" id="KW-0812">Transmembrane</keyword>
<reference evidence="10 11" key="1">
    <citation type="submission" date="2020-03" db="EMBL/GenBank/DDBJ databases">
        <title>Genomic Encyclopedia of Type Strains, Phase IV (KMG-IV): sequencing the most valuable type-strain genomes for metagenomic binning, comparative biology and taxonomic classification.</title>
        <authorList>
            <person name="Goeker M."/>
        </authorList>
    </citation>
    <scope>NUCLEOTIDE SEQUENCE [LARGE SCALE GENOMIC DNA]</scope>
    <source>
        <strain evidence="10 11">DSM 29762</strain>
    </source>
</reference>
<name>A0A846R1D1_9FLAO</name>
<keyword evidence="11" id="KW-1185">Reference proteome</keyword>
<dbReference type="GO" id="GO:0016020">
    <property type="term" value="C:membrane"/>
    <property type="evidence" value="ECO:0007669"/>
    <property type="project" value="UniProtKB-SubCell"/>
</dbReference>
<feature type="transmembrane region" description="Helical" evidence="8">
    <location>
        <begin position="139"/>
        <end position="158"/>
    </location>
</feature>
<feature type="transmembrane region" description="Helical" evidence="8">
    <location>
        <begin position="12"/>
        <end position="30"/>
    </location>
</feature>
<protein>
    <submittedName>
        <fullName evidence="10">Membrane associated rhomboid family serine protease</fullName>
    </submittedName>
</protein>
<gene>
    <name evidence="10" type="ORF">GGR42_003253</name>
</gene>
<evidence type="ECO:0000256" key="2">
    <source>
        <dbReference type="ARBA" id="ARBA00009045"/>
    </source>
</evidence>
<feature type="transmembrane region" description="Helical" evidence="8">
    <location>
        <begin position="67"/>
        <end position="85"/>
    </location>
</feature>
<evidence type="ECO:0000313" key="10">
    <source>
        <dbReference type="EMBL" id="NJB72762.1"/>
    </source>
</evidence>
<evidence type="ECO:0000256" key="1">
    <source>
        <dbReference type="ARBA" id="ARBA00004141"/>
    </source>
</evidence>
<keyword evidence="7 8" id="KW-0472">Membrane</keyword>
<evidence type="ECO:0000256" key="6">
    <source>
        <dbReference type="ARBA" id="ARBA00022989"/>
    </source>
</evidence>
<evidence type="ECO:0000256" key="7">
    <source>
        <dbReference type="ARBA" id="ARBA00023136"/>
    </source>
</evidence>
<dbReference type="RefSeq" id="WP_167966177.1">
    <property type="nucleotide sequence ID" value="NZ_JAATJJ010000002.1"/>
</dbReference>
<keyword evidence="5" id="KW-0378">Hydrolase</keyword>
<feature type="transmembrane region" description="Helical" evidence="8">
    <location>
        <begin position="92"/>
        <end position="108"/>
    </location>
</feature>
<comment type="subcellular location">
    <subcellularLocation>
        <location evidence="1">Membrane</location>
        <topology evidence="1">Multi-pass membrane protein</topology>
    </subcellularLocation>
</comment>
<feature type="transmembrane region" description="Helical" evidence="8">
    <location>
        <begin position="170"/>
        <end position="189"/>
    </location>
</feature>